<dbReference type="Gene3D" id="2.60.40.1120">
    <property type="entry name" value="Carboxypeptidase-like, regulatory domain"/>
    <property type="match status" value="1"/>
</dbReference>
<dbReference type="InterPro" id="IPR037066">
    <property type="entry name" value="Plug_dom_sf"/>
</dbReference>
<evidence type="ECO:0000256" key="3">
    <source>
        <dbReference type="ARBA" id="ARBA00022452"/>
    </source>
</evidence>
<evidence type="ECO:0000256" key="7">
    <source>
        <dbReference type="PROSITE-ProRule" id="PRU01360"/>
    </source>
</evidence>
<dbReference type="Pfam" id="PF13715">
    <property type="entry name" value="CarbopepD_reg_2"/>
    <property type="match status" value="1"/>
</dbReference>
<dbReference type="InterPro" id="IPR023996">
    <property type="entry name" value="TonB-dep_OMP_SusC/RagA"/>
</dbReference>
<feature type="domain" description="TonB-dependent receptor plug" evidence="9">
    <location>
        <begin position="122"/>
        <end position="230"/>
    </location>
</feature>
<dbReference type="Gene3D" id="2.170.130.10">
    <property type="entry name" value="TonB-dependent receptor, plug domain"/>
    <property type="match status" value="1"/>
</dbReference>
<feature type="signal peptide" evidence="8">
    <location>
        <begin position="1"/>
        <end position="29"/>
    </location>
</feature>
<dbReference type="Proteomes" id="UP000745859">
    <property type="component" value="Unassembled WGS sequence"/>
</dbReference>
<name>A0ABX0UC10_9FLAO</name>
<proteinExistence type="inferred from homology"/>
<keyword evidence="3 7" id="KW-1134">Transmembrane beta strand</keyword>
<evidence type="ECO:0000256" key="1">
    <source>
        <dbReference type="ARBA" id="ARBA00004571"/>
    </source>
</evidence>
<keyword evidence="6 7" id="KW-0998">Cell outer membrane</keyword>
<comment type="caution">
    <text evidence="10">The sequence shown here is derived from an EMBL/GenBank/DDBJ whole genome shotgun (WGS) entry which is preliminary data.</text>
</comment>
<evidence type="ECO:0000259" key="9">
    <source>
        <dbReference type="Pfam" id="PF07715"/>
    </source>
</evidence>
<dbReference type="InterPro" id="IPR012910">
    <property type="entry name" value="Plug_dom"/>
</dbReference>
<dbReference type="Pfam" id="PF07715">
    <property type="entry name" value="Plug"/>
    <property type="match status" value="1"/>
</dbReference>
<keyword evidence="4 7" id="KW-0812">Transmembrane</keyword>
<evidence type="ECO:0000256" key="5">
    <source>
        <dbReference type="ARBA" id="ARBA00023136"/>
    </source>
</evidence>
<evidence type="ECO:0000256" key="2">
    <source>
        <dbReference type="ARBA" id="ARBA00022448"/>
    </source>
</evidence>
<reference evidence="10 11" key="1">
    <citation type="submission" date="2020-03" db="EMBL/GenBank/DDBJ databases">
        <title>Genomic Encyclopedia of Type Strains, Phase IV (KMG-IV): sequencing the most valuable type-strain genomes for metagenomic binning, comparative biology and taxonomic classification.</title>
        <authorList>
            <person name="Goeker M."/>
        </authorList>
    </citation>
    <scope>NUCLEOTIDE SEQUENCE [LARGE SCALE GENOMIC DNA]</scope>
    <source>
        <strain evidence="10 11">DSM 101599</strain>
    </source>
</reference>
<dbReference type="NCBIfam" id="TIGR04056">
    <property type="entry name" value="OMP_RagA_SusC"/>
    <property type="match status" value="1"/>
</dbReference>
<sequence length="1027" mass="113525">MKTNLCLGIKKKHLLAFVILLLNVINASAQQKNYQGLVKDNEGPLLGAQITIKGTQQTTLSDFDGNFELTTTPNKTIVITYLGYLSKEVVLSNQNSNLIKIQLERDVQSLDAVQLIGYGKQKKKEITGAVANVTSEEITQTATSDLGTAIQGKVAGVNIQAQNGSPGEPANIQIRGVGSLTADALGPLYVVDGIPYEDNPNIAPNQIESIDILKDGASAAIYGTRASNGVILITTKKGEAGKTRVNFTSYVGVQNITSGTPLMNTDQQLYQIQQRNVLNNTSFDPFSLNPQALDFNTDYIESIQNNNAIIENYSLNVSGGTKDVQLNFNTTYFNQDGVLKGSGFNRLANRLTAQYTKGKFKMFTSVGYTTENRDREPFNIYEQSIKQMPYGRPLSDPSDVSVIDGDGDGIISVFAALFGNTNKTETKRNNIALNLQYEILKGLSYKVNLGYNNFNSFQKRFFPRFLSFNSQGDLNASSVLNARLLEDHVISKRRSIENILNYNTAFGTNKEHKVGLLAVLSYEKFQSQTSGTGVIFDKDVPNNNVQVLSGGAEAIKPTGTDINRTLSGKLFRGLYNYDDKYLFSGSIRRDGSSRFQGDNKHGTFFGLSAGWNLHEENFLKNISEISNLKLRASYAEVGNQSTRDYATSSIVESGVNYPFATSESLAIGNIQRRITNENLKWETTISKNIGIDLALFNNRLSMNFDYYENNKNDMLLLKELPGSAGTSQTDAVNQYGVVAVNAGNMTNKGVEFALNYRNRIKGLKYNISYTLTKNVNEVTNLDGLERGYGGGVPFTEGNQNADNTTYYAVGHEAGAFFLLQNQGVIKTQEQLDAYQLIDSGSQLGDLMYKDQNGDSKIDDNDLVYSGSGQADFESGLNIGLNYKNFDFNAQTYFSSGAEIYNGAKLFAYRARRHQDLYSMWTPQNPTSNIPTERTVSSENVRSRSDYFLEDGTYLRIRNLTLGYTIPNLEKLNIKKARVYLTSVNPFTFTKYSGYDPEVGGDGLLTRGVDKGNYPITRQFLLGVQANF</sequence>
<dbReference type="InterPro" id="IPR036942">
    <property type="entry name" value="Beta-barrel_TonB_sf"/>
</dbReference>
<dbReference type="NCBIfam" id="TIGR04057">
    <property type="entry name" value="SusC_RagA_signa"/>
    <property type="match status" value="1"/>
</dbReference>
<keyword evidence="11" id="KW-1185">Reference proteome</keyword>
<evidence type="ECO:0000313" key="10">
    <source>
        <dbReference type="EMBL" id="NIJ45879.1"/>
    </source>
</evidence>
<keyword evidence="8" id="KW-0732">Signal</keyword>
<dbReference type="SUPFAM" id="SSF56935">
    <property type="entry name" value="Porins"/>
    <property type="match status" value="1"/>
</dbReference>
<dbReference type="RefSeq" id="WP_167188839.1">
    <property type="nucleotide sequence ID" value="NZ_JAASQL010000003.1"/>
</dbReference>
<organism evidence="10 11">
    <name type="scientific">Wenyingzhuangia heitensis</name>
    <dbReference type="NCBI Taxonomy" id="1487859"/>
    <lineage>
        <taxon>Bacteria</taxon>
        <taxon>Pseudomonadati</taxon>
        <taxon>Bacteroidota</taxon>
        <taxon>Flavobacteriia</taxon>
        <taxon>Flavobacteriales</taxon>
        <taxon>Flavobacteriaceae</taxon>
        <taxon>Wenyingzhuangia</taxon>
    </lineage>
</organism>
<evidence type="ECO:0000256" key="4">
    <source>
        <dbReference type="ARBA" id="ARBA00022692"/>
    </source>
</evidence>
<evidence type="ECO:0000256" key="6">
    <source>
        <dbReference type="ARBA" id="ARBA00023237"/>
    </source>
</evidence>
<feature type="chain" id="PRO_5045185241" evidence="8">
    <location>
        <begin position="30"/>
        <end position="1027"/>
    </location>
</feature>
<protein>
    <submittedName>
        <fullName evidence="10">TonB-linked SusC/RagA family outer membrane protein</fullName>
    </submittedName>
</protein>
<dbReference type="SUPFAM" id="SSF49464">
    <property type="entry name" value="Carboxypeptidase regulatory domain-like"/>
    <property type="match status" value="1"/>
</dbReference>
<comment type="similarity">
    <text evidence="7">Belongs to the TonB-dependent receptor family.</text>
</comment>
<dbReference type="EMBL" id="JAASQL010000003">
    <property type="protein sequence ID" value="NIJ45879.1"/>
    <property type="molecule type" value="Genomic_DNA"/>
</dbReference>
<comment type="subcellular location">
    <subcellularLocation>
        <location evidence="1 7">Cell outer membrane</location>
        <topology evidence="1 7">Multi-pass membrane protein</topology>
    </subcellularLocation>
</comment>
<accession>A0ABX0UC10</accession>
<keyword evidence="5 7" id="KW-0472">Membrane</keyword>
<dbReference type="InterPro" id="IPR008969">
    <property type="entry name" value="CarboxyPept-like_regulatory"/>
</dbReference>
<evidence type="ECO:0000256" key="8">
    <source>
        <dbReference type="SAM" id="SignalP"/>
    </source>
</evidence>
<dbReference type="InterPro" id="IPR039426">
    <property type="entry name" value="TonB-dep_rcpt-like"/>
</dbReference>
<dbReference type="Gene3D" id="2.40.170.20">
    <property type="entry name" value="TonB-dependent receptor, beta-barrel domain"/>
    <property type="match status" value="1"/>
</dbReference>
<keyword evidence="2 7" id="KW-0813">Transport</keyword>
<evidence type="ECO:0000313" key="11">
    <source>
        <dbReference type="Proteomes" id="UP000745859"/>
    </source>
</evidence>
<gene>
    <name evidence="10" type="ORF">FHR24_002350</name>
</gene>
<dbReference type="InterPro" id="IPR023997">
    <property type="entry name" value="TonB-dep_OMP_SusC/RagA_CS"/>
</dbReference>
<dbReference type="PROSITE" id="PS52016">
    <property type="entry name" value="TONB_DEPENDENT_REC_3"/>
    <property type="match status" value="1"/>
</dbReference>